<dbReference type="CDD" id="cd02274">
    <property type="entry name" value="DHDPR_N"/>
    <property type="match status" value="1"/>
</dbReference>
<evidence type="ECO:0000256" key="6">
    <source>
        <dbReference type="ARBA" id="ARBA00023002"/>
    </source>
</evidence>
<dbReference type="OrthoDB" id="9790352at2"/>
<dbReference type="GO" id="GO:0051287">
    <property type="term" value="F:NAD binding"/>
    <property type="evidence" value="ECO:0007669"/>
    <property type="project" value="UniProtKB-UniRule"/>
</dbReference>
<dbReference type="PANTHER" id="PTHR20836:SF0">
    <property type="entry name" value="4-HYDROXY-TETRAHYDRODIPICOLINATE REDUCTASE 1, CHLOROPLASTIC-RELATED"/>
    <property type="match status" value="1"/>
</dbReference>
<dbReference type="Gene3D" id="3.40.50.720">
    <property type="entry name" value="NAD(P)-binding Rossmann-like Domain"/>
    <property type="match status" value="1"/>
</dbReference>
<dbReference type="FunFam" id="3.30.360.10:FF:000009">
    <property type="entry name" value="4-hydroxy-tetrahydrodipicolinate reductase"/>
    <property type="match status" value="1"/>
</dbReference>
<dbReference type="NCBIfam" id="TIGR00036">
    <property type="entry name" value="dapB"/>
    <property type="match status" value="1"/>
</dbReference>
<dbReference type="STRING" id="1291052.FC18_GL001455"/>
<organism evidence="16 17">
    <name type="scientific">Lacticaseibacillus sharpeae JCM 1186 = DSM 20505</name>
    <dbReference type="NCBI Taxonomy" id="1291052"/>
    <lineage>
        <taxon>Bacteria</taxon>
        <taxon>Bacillati</taxon>
        <taxon>Bacillota</taxon>
        <taxon>Bacilli</taxon>
        <taxon>Lactobacillales</taxon>
        <taxon>Lactobacillaceae</taxon>
        <taxon>Lacticaseibacillus</taxon>
    </lineage>
</organism>
<comment type="caution">
    <text evidence="13">Lacks conserved residue(s) required for the propagation of feature annotation.</text>
</comment>
<reference evidence="16 17" key="1">
    <citation type="journal article" date="2015" name="Genome Announc.">
        <title>Expanding the biotechnology potential of lactobacilli through comparative genomics of 213 strains and associated genera.</title>
        <authorList>
            <person name="Sun Z."/>
            <person name="Harris H.M."/>
            <person name="McCann A."/>
            <person name="Guo C."/>
            <person name="Argimon S."/>
            <person name="Zhang W."/>
            <person name="Yang X."/>
            <person name="Jeffery I.B."/>
            <person name="Cooney J.C."/>
            <person name="Kagawa T.F."/>
            <person name="Liu W."/>
            <person name="Song Y."/>
            <person name="Salvetti E."/>
            <person name="Wrobel A."/>
            <person name="Rasinkangas P."/>
            <person name="Parkhill J."/>
            <person name="Rea M.C."/>
            <person name="O'Sullivan O."/>
            <person name="Ritari J."/>
            <person name="Douillard F.P."/>
            <person name="Paul Ross R."/>
            <person name="Yang R."/>
            <person name="Briner A.E."/>
            <person name="Felis G.E."/>
            <person name="de Vos W.M."/>
            <person name="Barrangou R."/>
            <person name="Klaenhammer T.R."/>
            <person name="Caufield P.W."/>
            <person name="Cui Y."/>
            <person name="Zhang H."/>
            <person name="O'Toole P.W."/>
        </authorList>
    </citation>
    <scope>NUCLEOTIDE SEQUENCE [LARGE SCALE GENOMIC DNA]</scope>
    <source>
        <strain evidence="16 17">DSM 20505</strain>
    </source>
</reference>
<dbReference type="GO" id="GO:0019877">
    <property type="term" value="P:diaminopimelate biosynthetic process"/>
    <property type="evidence" value="ECO:0007669"/>
    <property type="project" value="UniProtKB-UniRule"/>
</dbReference>
<keyword evidence="17" id="KW-1185">Reference proteome</keyword>
<feature type="binding site" evidence="13">
    <location>
        <begin position="8"/>
        <end position="13"/>
    </location>
    <ligand>
        <name>NAD(+)</name>
        <dbReference type="ChEBI" id="CHEBI:57540"/>
    </ligand>
</feature>
<feature type="domain" description="Dihydrodipicolinate reductase C-terminal" evidence="15">
    <location>
        <begin position="118"/>
        <end position="237"/>
    </location>
</feature>
<proteinExistence type="inferred from homology"/>
<dbReference type="Pfam" id="PF05173">
    <property type="entry name" value="DapB_C"/>
    <property type="match status" value="1"/>
</dbReference>
<dbReference type="AlphaFoldDB" id="A0A0R1ZWN9"/>
<comment type="function">
    <text evidence="13">Catalyzes the conversion of 4-hydroxy-tetrahydrodipicolinate (HTPA) to tetrahydrodipicolinate.</text>
</comment>
<dbReference type="RefSeq" id="WP_054678501.1">
    <property type="nucleotide sequence ID" value="NZ_AYYO01000024.1"/>
</dbReference>
<keyword evidence="7 13" id="KW-0520">NAD</keyword>
<dbReference type="PROSITE" id="PS01298">
    <property type="entry name" value="DAPB"/>
    <property type="match status" value="1"/>
</dbReference>
<dbReference type="UniPathway" id="UPA00034">
    <property type="reaction ID" value="UER00018"/>
</dbReference>
<evidence type="ECO:0000313" key="16">
    <source>
        <dbReference type="EMBL" id="KRM55292.1"/>
    </source>
</evidence>
<evidence type="ECO:0000256" key="3">
    <source>
        <dbReference type="ARBA" id="ARBA00022605"/>
    </source>
</evidence>
<dbReference type="PANTHER" id="PTHR20836">
    <property type="entry name" value="DIHYDRODIPICOLINATE REDUCTASE"/>
    <property type="match status" value="1"/>
</dbReference>
<feature type="active site" description="Proton donor" evidence="13">
    <location>
        <position position="145"/>
    </location>
</feature>
<gene>
    <name evidence="13" type="primary">dapB</name>
    <name evidence="16" type="ORF">FC18_GL001455</name>
</gene>
<dbReference type="PATRIC" id="fig|1291052.5.peg.1476"/>
<dbReference type="GO" id="GO:0005829">
    <property type="term" value="C:cytosol"/>
    <property type="evidence" value="ECO:0007669"/>
    <property type="project" value="TreeGrafter"/>
</dbReference>
<evidence type="ECO:0000256" key="11">
    <source>
        <dbReference type="ARBA" id="ARBA00049080"/>
    </source>
</evidence>
<dbReference type="Proteomes" id="UP000051679">
    <property type="component" value="Unassembled WGS sequence"/>
</dbReference>
<dbReference type="InterPro" id="IPR023940">
    <property type="entry name" value="DHDPR_bac"/>
</dbReference>
<dbReference type="EMBL" id="AYYO01000024">
    <property type="protein sequence ID" value="KRM55292.1"/>
    <property type="molecule type" value="Genomic_DNA"/>
</dbReference>
<feature type="active site" description="Proton donor/acceptor" evidence="13">
    <location>
        <position position="141"/>
    </location>
</feature>
<comment type="catalytic activity">
    <reaction evidence="11 13">
        <text>(S)-2,3,4,5-tetrahydrodipicolinate + NADP(+) + H2O = (2S,4S)-4-hydroxy-2,3,4,5-tetrahydrodipicolinate + NADPH + H(+)</text>
        <dbReference type="Rhea" id="RHEA:35331"/>
        <dbReference type="ChEBI" id="CHEBI:15377"/>
        <dbReference type="ChEBI" id="CHEBI:15378"/>
        <dbReference type="ChEBI" id="CHEBI:16845"/>
        <dbReference type="ChEBI" id="CHEBI:57783"/>
        <dbReference type="ChEBI" id="CHEBI:58349"/>
        <dbReference type="ChEBI" id="CHEBI:67139"/>
        <dbReference type="EC" id="1.17.1.8"/>
    </reaction>
</comment>
<dbReference type="Gene3D" id="3.30.360.10">
    <property type="entry name" value="Dihydrodipicolinate Reductase, domain 2"/>
    <property type="match status" value="1"/>
</dbReference>
<dbReference type="InterPro" id="IPR036291">
    <property type="entry name" value="NAD(P)-bd_dom_sf"/>
</dbReference>
<evidence type="ECO:0000256" key="12">
    <source>
        <dbReference type="ARBA" id="ARBA00049396"/>
    </source>
</evidence>
<keyword evidence="6 13" id="KW-0560">Oxidoreductase</keyword>
<feature type="binding site" evidence="13">
    <location>
        <begin position="151"/>
        <end position="152"/>
    </location>
    <ligand>
        <name>(S)-2,3,4,5-tetrahydrodipicolinate</name>
        <dbReference type="ChEBI" id="CHEBI:16845"/>
    </ligand>
</feature>
<evidence type="ECO:0000256" key="9">
    <source>
        <dbReference type="ARBA" id="ARBA00037922"/>
    </source>
</evidence>
<dbReference type="SUPFAM" id="SSF55347">
    <property type="entry name" value="Glyceraldehyde-3-phosphate dehydrogenase-like, C-terminal domain"/>
    <property type="match status" value="1"/>
</dbReference>
<comment type="catalytic activity">
    <reaction evidence="12 13">
        <text>(S)-2,3,4,5-tetrahydrodipicolinate + NAD(+) + H2O = (2S,4S)-4-hydroxy-2,3,4,5-tetrahydrodipicolinate + NADH + H(+)</text>
        <dbReference type="Rhea" id="RHEA:35323"/>
        <dbReference type="ChEBI" id="CHEBI:15377"/>
        <dbReference type="ChEBI" id="CHEBI:15378"/>
        <dbReference type="ChEBI" id="CHEBI:16845"/>
        <dbReference type="ChEBI" id="CHEBI:57540"/>
        <dbReference type="ChEBI" id="CHEBI:57945"/>
        <dbReference type="ChEBI" id="CHEBI:67139"/>
        <dbReference type="EC" id="1.17.1.8"/>
    </reaction>
</comment>
<sequence>MTTVILAGAFGKMGQRIQEMIKGTDDLEVVAAFSPLGAEPADFPVFTKYEDINVPADVWMDMTTPAGAKANGEFALTHGYDIVIGTSGLQPEDTKKLGALAAANKRHLLIVPNFGISAVLLMQFAQKAAKYFPDAEVLEYHHEDKLDAPSGTARATAQAIAAARTGKPRAPKSDAPARGEDIDGIQVHAVRLPGFNASEEVIFGGPGEALTIRQDSFDRSSFMAGIALSIRSVNGLPDALTVGLDSLLK</sequence>
<keyword evidence="4 13" id="KW-0521">NADP</keyword>
<dbReference type="GO" id="GO:0008839">
    <property type="term" value="F:4-hydroxy-tetrahydrodipicolinate reductase"/>
    <property type="evidence" value="ECO:0007669"/>
    <property type="project" value="UniProtKB-UniRule"/>
</dbReference>
<feature type="binding site" evidence="13">
    <location>
        <begin position="111"/>
        <end position="114"/>
    </location>
    <ligand>
        <name>NAD(+)</name>
        <dbReference type="ChEBI" id="CHEBI:57540"/>
    </ligand>
</feature>
<feature type="binding site" evidence="13">
    <location>
        <position position="142"/>
    </location>
    <ligand>
        <name>(S)-2,3,4,5-tetrahydrodipicolinate</name>
        <dbReference type="ChEBI" id="CHEBI:16845"/>
    </ligand>
</feature>
<dbReference type="SUPFAM" id="SSF51735">
    <property type="entry name" value="NAD(P)-binding Rossmann-fold domains"/>
    <property type="match status" value="1"/>
</dbReference>
<dbReference type="GO" id="GO:0016726">
    <property type="term" value="F:oxidoreductase activity, acting on CH or CH2 groups, NAD or NADP as acceptor"/>
    <property type="evidence" value="ECO:0007669"/>
    <property type="project" value="UniProtKB-UniRule"/>
</dbReference>
<keyword evidence="8 13" id="KW-0457">Lysine biosynthesis</keyword>
<evidence type="ECO:0000256" key="13">
    <source>
        <dbReference type="HAMAP-Rule" id="MF_00102"/>
    </source>
</evidence>
<comment type="subcellular location">
    <subcellularLocation>
        <location evidence="13">Cytoplasm</location>
    </subcellularLocation>
</comment>
<evidence type="ECO:0000259" key="15">
    <source>
        <dbReference type="Pfam" id="PF05173"/>
    </source>
</evidence>
<feature type="binding site" evidence="13">
    <location>
        <begin position="85"/>
        <end position="87"/>
    </location>
    <ligand>
        <name>NAD(+)</name>
        <dbReference type="ChEBI" id="CHEBI:57540"/>
    </ligand>
</feature>
<feature type="domain" description="Dihydrodipicolinate reductase N-terminal" evidence="14">
    <location>
        <begin position="3"/>
        <end position="114"/>
    </location>
</feature>
<dbReference type="HAMAP" id="MF_00102">
    <property type="entry name" value="DapB"/>
    <property type="match status" value="1"/>
</dbReference>
<comment type="similarity">
    <text evidence="1 13">Belongs to the DapB family.</text>
</comment>
<evidence type="ECO:0000256" key="4">
    <source>
        <dbReference type="ARBA" id="ARBA00022857"/>
    </source>
</evidence>
<dbReference type="GO" id="GO:0009089">
    <property type="term" value="P:lysine biosynthetic process via diaminopimelate"/>
    <property type="evidence" value="ECO:0007669"/>
    <property type="project" value="UniProtKB-UniRule"/>
</dbReference>
<evidence type="ECO:0000256" key="5">
    <source>
        <dbReference type="ARBA" id="ARBA00022915"/>
    </source>
</evidence>
<comment type="subunit">
    <text evidence="13">Homotetramer.</text>
</comment>
<dbReference type="InterPro" id="IPR000846">
    <property type="entry name" value="DapB_N"/>
</dbReference>
<dbReference type="Pfam" id="PF01113">
    <property type="entry name" value="DapB_N"/>
    <property type="match status" value="1"/>
</dbReference>
<dbReference type="InterPro" id="IPR022663">
    <property type="entry name" value="DapB_C"/>
</dbReference>
<evidence type="ECO:0000256" key="1">
    <source>
        <dbReference type="ARBA" id="ARBA00006642"/>
    </source>
</evidence>
<keyword evidence="2 13" id="KW-0963">Cytoplasm</keyword>
<evidence type="ECO:0000256" key="8">
    <source>
        <dbReference type="ARBA" id="ARBA00023154"/>
    </source>
</evidence>
<keyword evidence="3 13" id="KW-0028">Amino-acid biosynthesis</keyword>
<accession>A0A0R1ZWN9</accession>
<dbReference type="PIRSF" id="PIRSF000161">
    <property type="entry name" value="DHPR"/>
    <property type="match status" value="1"/>
</dbReference>
<protein>
    <recommendedName>
        <fullName evidence="10 13">4-hydroxy-tetrahydrodipicolinate reductase</fullName>
        <shortName evidence="13">HTPA reductase</shortName>
        <ecNumber evidence="10 13">1.17.1.8</ecNumber>
    </recommendedName>
</protein>
<dbReference type="GO" id="GO:0050661">
    <property type="term" value="F:NADP binding"/>
    <property type="evidence" value="ECO:0007669"/>
    <property type="project" value="UniProtKB-UniRule"/>
</dbReference>
<comment type="pathway">
    <text evidence="9 13">Amino-acid biosynthesis; L-lysine biosynthesis via DAP pathway; (S)-tetrahydrodipicolinate from L-aspartate: step 4/4.</text>
</comment>
<evidence type="ECO:0000256" key="10">
    <source>
        <dbReference type="ARBA" id="ARBA00038983"/>
    </source>
</evidence>
<evidence type="ECO:0000256" key="7">
    <source>
        <dbReference type="ARBA" id="ARBA00023027"/>
    </source>
</evidence>
<dbReference type="EC" id="1.17.1.8" evidence="10 13"/>
<keyword evidence="5 13" id="KW-0220">Diaminopimelate biosynthesis</keyword>
<name>A0A0R1ZWN9_9LACO</name>
<evidence type="ECO:0000259" key="14">
    <source>
        <dbReference type="Pfam" id="PF01113"/>
    </source>
</evidence>
<comment type="caution">
    <text evidence="13">Was originally thought to be a dihydrodipicolinate reductase (DHDPR), catalyzing the conversion of dihydrodipicolinate to tetrahydrodipicolinate. However, it was shown in E.coli that the substrate of the enzymatic reaction is not dihydrodipicolinate (DHDP) but in fact (2S,4S)-4-hydroxy-2,3,4,5-tetrahydrodipicolinic acid (HTPA), the product released by the DapA-catalyzed reaction.</text>
</comment>
<evidence type="ECO:0000313" key="17">
    <source>
        <dbReference type="Proteomes" id="UP000051679"/>
    </source>
</evidence>
<dbReference type="InterPro" id="IPR022664">
    <property type="entry name" value="DapB_N_CS"/>
</dbReference>
<comment type="caution">
    <text evidence="16">The sequence shown here is derived from an EMBL/GenBank/DDBJ whole genome shotgun (WGS) entry which is preliminary data.</text>
</comment>
<evidence type="ECO:0000256" key="2">
    <source>
        <dbReference type="ARBA" id="ARBA00022490"/>
    </source>
</evidence>